<accession>A0A9W6L806</accession>
<feature type="compositionally biased region" description="Low complexity" evidence="1">
    <location>
        <begin position="91"/>
        <end position="115"/>
    </location>
</feature>
<dbReference type="Proteomes" id="UP001143463">
    <property type="component" value="Unassembled WGS sequence"/>
</dbReference>
<dbReference type="RefSeq" id="WP_037049746.1">
    <property type="nucleotide sequence ID" value="NZ_BAAAUZ010000040.1"/>
</dbReference>
<dbReference type="AlphaFoldDB" id="A0A9W6L806"/>
<comment type="caution">
    <text evidence="2">The sequence shown here is derived from an EMBL/GenBank/DDBJ whole genome shotgun (WGS) entry which is preliminary data.</text>
</comment>
<gene>
    <name evidence="2" type="ORF">GCM10017577_47400</name>
</gene>
<organism evidence="2 3">
    <name type="scientific">Pseudonocardia halophobica</name>
    <dbReference type="NCBI Taxonomy" id="29401"/>
    <lineage>
        <taxon>Bacteria</taxon>
        <taxon>Bacillati</taxon>
        <taxon>Actinomycetota</taxon>
        <taxon>Actinomycetes</taxon>
        <taxon>Pseudonocardiales</taxon>
        <taxon>Pseudonocardiaceae</taxon>
        <taxon>Pseudonocardia</taxon>
    </lineage>
</organism>
<name>A0A9W6L806_9PSEU</name>
<evidence type="ECO:0000313" key="2">
    <source>
        <dbReference type="EMBL" id="GLL13596.1"/>
    </source>
</evidence>
<protein>
    <submittedName>
        <fullName evidence="2">Uncharacterized protein</fullName>
    </submittedName>
</protein>
<feature type="region of interest" description="Disordered" evidence="1">
    <location>
        <begin position="69"/>
        <end position="121"/>
    </location>
</feature>
<reference evidence="2" key="2">
    <citation type="submission" date="2023-01" db="EMBL/GenBank/DDBJ databases">
        <authorList>
            <person name="Sun Q."/>
            <person name="Evtushenko L."/>
        </authorList>
    </citation>
    <scope>NUCLEOTIDE SEQUENCE</scope>
    <source>
        <strain evidence="2">VKM Ac-1069</strain>
    </source>
</reference>
<keyword evidence="3" id="KW-1185">Reference proteome</keyword>
<reference evidence="2" key="1">
    <citation type="journal article" date="2014" name="Int. J. Syst. Evol. Microbiol.">
        <title>Complete genome sequence of Corynebacterium casei LMG S-19264T (=DSM 44701T), isolated from a smear-ripened cheese.</title>
        <authorList>
            <consortium name="US DOE Joint Genome Institute (JGI-PGF)"/>
            <person name="Walter F."/>
            <person name="Albersmeier A."/>
            <person name="Kalinowski J."/>
            <person name="Ruckert C."/>
        </authorList>
    </citation>
    <scope>NUCLEOTIDE SEQUENCE</scope>
    <source>
        <strain evidence="2">VKM Ac-1069</strain>
    </source>
</reference>
<sequence>MTTSLCDPAMAENEDDLSRTPGLLLTDDQRDELIARQARLTKALAAVEAAQHEREVNFVELNDANVEPTEMAKAPGDPQSHPLAHHRKAEAAQGLAADAPRAAASKNASASVSRAHFVRSR</sequence>
<proteinExistence type="predicted"/>
<dbReference type="EMBL" id="BSFQ01000023">
    <property type="protein sequence ID" value="GLL13596.1"/>
    <property type="molecule type" value="Genomic_DNA"/>
</dbReference>
<feature type="region of interest" description="Disordered" evidence="1">
    <location>
        <begin position="1"/>
        <end position="23"/>
    </location>
</feature>
<evidence type="ECO:0000313" key="3">
    <source>
        <dbReference type="Proteomes" id="UP001143463"/>
    </source>
</evidence>
<evidence type="ECO:0000256" key="1">
    <source>
        <dbReference type="SAM" id="MobiDB-lite"/>
    </source>
</evidence>